<name>A0A066YZY1_9ACTN</name>
<dbReference type="HOGENOM" id="CLU_2355998_0_0_11"/>
<proteinExistence type="predicted"/>
<reference evidence="1 2" key="1">
    <citation type="submission" date="2014-05" db="EMBL/GenBank/DDBJ databases">
        <title>Draft Genome Sequence of Kitasatospora cheerisanensis KCTC 2395.</title>
        <authorList>
            <person name="Nam D.H."/>
        </authorList>
    </citation>
    <scope>NUCLEOTIDE SEQUENCE [LARGE SCALE GENOMIC DNA]</scope>
    <source>
        <strain evidence="1 2">KCTC 2395</strain>
    </source>
</reference>
<evidence type="ECO:0000313" key="1">
    <source>
        <dbReference type="EMBL" id="KDN83490.1"/>
    </source>
</evidence>
<comment type="caution">
    <text evidence="1">The sequence shown here is derived from an EMBL/GenBank/DDBJ whole genome shotgun (WGS) entry which is preliminary data.</text>
</comment>
<dbReference type="Proteomes" id="UP000027178">
    <property type="component" value="Unassembled WGS sequence"/>
</dbReference>
<dbReference type="PATRIC" id="fig|1348663.4.peg.4807"/>
<sequence length="96" mass="10233">MTGGWSGRWRRPGWAYGAAMLTLAALAARARTVLGSGPDLIRVIEADTIRSAARLARAEQRPAGLSRVEAAAWRMARDQIVAALEAESVRRAASGC</sequence>
<gene>
    <name evidence="1" type="ORF">KCH_49720</name>
</gene>
<dbReference type="EMBL" id="JNBY01000095">
    <property type="protein sequence ID" value="KDN83490.1"/>
    <property type="molecule type" value="Genomic_DNA"/>
</dbReference>
<dbReference type="AlphaFoldDB" id="A0A066YZY1"/>
<protein>
    <submittedName>
        <fullName evidence="1">Uncharacterized protein</fullName>
    </submittedName>
</protein>
<keyword evidence="2" id="KW-1185">Reference proteome</keyword>
<accession>A0A066YZY1</accession>
<evidence type="ECO:0000313" key="2">
    <source>
        <dbReference type="Proteomes" id="UP000027178"/>
    </source>
</evidence>
<organism evidence="1 2">
    <name type="scientific">Kitasatospora cheerisanensis KCTC 2395</name>
    <dbReference type="NCBI Taxonomy" id="1348663"/>
    <lineage>
        <taxon>Bacteria</taxon>
        <taxon>Bacillati</taxon>
        <taxon>Actinomycetota</taxon>
        <taxon>Actinomycetes</taxon>
        <taxon>Kitasatosporales</taxon>
        <taxon>Streptomycetaceae</taxon>
        <taxon>Kitasatospora</taxon>
    </lineage>
</organism>